<dbReference type="CDD" id="cd07820">
    <property type="entry name" value="SRPBCC_3"/>
    <property type="match status" value="1"/>
</dbReference>
<dbReference type="eggNOG" id="COG4276">
    <property type="taxonomic scope" value="Bacteria"/>
</dbReference>
<dbReference type="InterPro" id="IPR010099">
    <property type="entry name" value="SDR39U1"/>
</dbReference>
<dbReference type="Proteomes" id="UP000013167">
    <property type="component" value="Unassembled WGS sequence"/>
</dbReference>
<protein>
    <recommendedName>
        <fullName evidence="6">TIGR01777 family protein</fullName>
    </recommendedName>
</protein>
<dbReference type="InterPro" id="IPR023393">
    <property type="entry name" value="START-like_dom_sf"/>
</dbReference>
<dbReference type="OrthoDB" id="9801773at2"/>
<evidence type="ECO:0000313" key="5">
    <source>
        <dbReference type="Proteomes" id="UP000013167"/>
    </source>
</evidence>
<dbReference type="AlphaFoldDB" id="N0DXX3"/>
<dbReference type="SUPFAM" id="SSF51735">
    <property type="entry name" value="NAD(P)-binding Rossmann-fold domains"/>
    <property type="match status" value="1"/>
</dbReference>
<evidence type="ECO:0000259" key="3">
    <source>
        <dbReference type="Pfam" id="PF08338"/>
    </source>
</evidence>
<dbReference type="InterPro" id="IPR001509">
    <property type="entry name" value="Epimerase_deHydtase"/>
</dbReference>
<name>N0DXX3_9MICO</name>
<feature type="domain" description="DUF1731" evidence="3">
    <location>
        <begin position="409"/>
        <end position="457"/>
    </location>
</feature>
<proteinExistence type="inferred from homology"/>
<dbReference type="SUPFAM" id="SSF55961">
    <property type="entry name" value="Bet v1-like"/>
    <property type="match status" value="1"/>
</dbReference>
<dbReference type="InterPro" id="IPR036291">
    <property type="entry name" value="NAD(P)-bd_dom_sf"/>
</dbReference>
<feature type="domain" description="NAD-dependent epimerase/dehydratase" evidence="2">
    <location>
        <begin position="161"/>
        <end position="371"/>
    </location>
</feature>
<evidence type="ECO:0000256" key="1">
    <source>
        <dbReference type="ARBA" id="ARBA00009353"/>
    </source>
</evidence>
<dbReference type="EMBL" id="CAIZ01000024">
    <property type="protein sequence ID" value="CCH68837.1"/>
    <property type="molecule type" value="Genomic_DNA"/>
</dbReference>
<evidence type="ECO:0000259" key="2">
    <source>
        <dbReference type="Pfam" id="PF01370"/>
    </source>
</evidence>
<reference evidence="4 5" key="1">
    <citation type="journal article" date="2013" name="ISME J.">
        <title>A metabolic model for members of the genus Tetrasphaera involved in enhanced biological phosphorus removal.</title>
        <authorList>
            <person name="Kristiansen R."/>
            <person name="Nguyen H.T.T."/>
            <person name="Saunders A.M."/>
            <person name="Nielsen J.L."/>
            <person name="Wimmer R."/>
            <person name="Le V.Q."/>
            <person name="McIlroy S.J."/>
            <person name="Petrovski S."/>
            <person name="Seviour R.J."/>
            <person name="Calteau A."/>
            <person name="Nielsen K.L."/>
            <person name="Nielsen P.H."/>
        </authorList>
    </citation>
    <scope>NUCLEOTIDE SEQUENCE [LARGE SCALE GENOMIC DNA]</scope>
    <source>
        <strain evidence="4 5">Lp2</strain>
    </source>
</reference>
<organism evidence="4 5">
    <name type="scientific">Phycicoccus elongatus Lp2</name>
    <dbReference type="NCBI Taxonomy" id="1193181"/>
    <lineage>
        <taxon>Bacteria</taxon>
        <taxon>Bacillati</taxon>
        <taxon>Actinomycetota</taxon>
        <taxon>Actinomycetes</taxon>
        <taxon>Micrococcales</taxon>
        <taxon>Intrasporangiaceae</taxon>
        <taxon>Phycicoccus</taxon>
    </lineage>
</organism>
<dbReference type="Pfam" id="PF08338">
    <property type="entry name" value="DUF1731"/>
    <property type="match status" value="1"/>
</dbReference>
<dbReference type="PANTHER" id="PTHR11092">
    <property type="entry name" value="SUGAR NUCLEOTIDE EPIMERASE RELATED"/>
    <property type="match status" value="1"/>
</dbReference>
<dbReference type="PANTHER" id="PTHR11092:SF0">
    <property type="entry name" value="EPIMERASE FAMILY PROTEIN SDR39U1"/>
    <property type="match status" value="1"/>
</dbReference>
<evidence type="ECO:0008006" key="6">
    <source>
        <dbReference type="Google" id="ProtNLM"/>
    </source>
</evidence>
<dbReference type="Gene3D" id="3.40.50.720">
    <property type="entry name" value="NAD(P)-binding Rossmann-like Domain"/>
    <property type="match status" value="1"/>
</dbReference>
<keyword evidence="5" id="KW-1185">Reference proteome</keyword>
<comment type="caution">
    <text evidence="4">The sequence shown here is derived from an EMBL/GenBank/DDBJ whole genome shotgun (WGS) entry which is preliminary data.</text>
</comment>
<dbReference type="NCBIfam" id="TIGR01777">
    <property type="entry name" value="yfcH"/>
    <property type="match status" value="1"/>
</dbReference>
<dbReference type="eggNOG" id="COG1090">
    <property type="taxonomic scope" value="Bacteria"/>
</dbReference>
<sequence>MATFTHDSTYPHPREEVFAWHERPGAFTRLSAPGQIRAGAEPAVGLQPGTRQTFSLLVPGTLGKVGPTWVAEHTAYEVGERFEDVMVRGPLKSWRHRHLFSDTATGDTLIRDHVDYELPLGLPDVVARLVEPQLRGSFGFRERQLRDDLDFHARHRESKVIAVSGATGLVGRQLVALLGGGGHDVRRMVRGKSLGDRDIRWSPEDSDGLDPEALRDVDIVVHLAGEPIGKRFTAHHKARVFDSRVRSTDLLARALATLSSDGRERALVVASAAGYYGADRGDEVLTEVSAPGDDFLALVCQAWEAAADPARAAGVRVVHVRTGYVQSAGGGQLALQLPLFQAGLGGRLGDGRQWMPWITVDDLVRLYGHVALTPGLSGPVNAAAPSPVRAGEYAATLARVLRRPSLLPVPSVGPAVLLGAEGARELALAGQRMDASRAVEWGVEFRQPELAGGLRHVLALA</sequence>
<accession>N0DXX3</accession>
<dbReference type="HOGENOM" id="CLU_047373_4_0_11"/>
<comment type="similarity">
    <text evidence="1">Belongs to the NAD(P)-dependent epimerase/dehydratase family. SDR39U1 subfamily.</text>
</comment>
<dbReference type="STRING" id="1193181.BN10_120034"/>
<dbReference type="Gene3D" id="3.30.530.20">
    <property type="match status" value="1"/>
</dbReference>
<dbReference type="RefSeq" id="WP_010849233.1">
    <property type="nucleotide sequence ID" value="NZ_HF570956.1"/>
</dbReference>
<gene>
    <name evidence="4" type="ORF">BN10_120034</name>
</gene>
<dbReference type="Pfam" id="PF01370">
    <property type="entry name" value="Epimerase"/>
    <property type="match status" value="1"/>
</dbReference>
<dbReference type="InterPro" id="IPR013549">
    <property type="entry name" value="DUF1731"/>
</dbReference>
<evidence type="ECO:0000313" key="4">
    <source>
        <dbReference type="EMBL" id="CCH68837.1"/>
    </source>
</evidence>